<protein>
    <submittedName>
        <fullName evidence="1">Uncharacterized protein</fullName>
    </submittedName>
</protein>
<proteinExistence type="predicted"/>
<reference evidence="1 2" key="1">
    <citation type="journal article" date="2020" name="Nature">
        <title>Six reference-quality genomes reveal evolution of bat adaptations.</title>
        <authorList>
            <person name="Jebb D."/>
            <person name="Huang Z."/>
            <person name="Pippel M."/>
            <person name="Hughes G.M."/>
            <person name="Lavrichenko K."/>
            <person name="Devanna P."/>
            <person name="Winkler S."/>
            <person name="Jermiin L.S."/>
            <person name="Skirmuntt E.C."/>
            <person name="Katzourakis A."/>
            <person name="Burkitt-Gray L."/>
            <person name="Ray D.A."/>
            <person name="Sullivan K.A.M."/>
            <person name="Roscito J.G."/>
            <person name="Kirilenko B.M."/>
            <person name="Davalos L.M."/>
            <person name="Corthals A.P."/>
            <person name="Power M.L."/>
            <person name="Jones G."/>
            <person name="Ransome R.D."/>
            <person name="Dechmann D.K.N."/>
            <person name="Locatelli A.G."/>
            <person name="Puechmaille S.J."/>
            <person name="Fedrigo O."/>
            <person name="Jarvis E.D."/>
            <person name="Hiller M."/>
            <person name="Vernes S.C."/>
            <person name="Myers E.W."/>
            <person name="Teeling E.C."/>
        </authorList>
    </citation>
    <scope>NUCLEOTIDE SEQUENCE [LARGE SCALE GENOMIC DNA]</scope>
    <source>
        <strain evidence="1">MRhiFer1</strain>
        <tissue evidence="1">Lung</tissue>
    </source>
</reference>
<organism evidence="1 2">
    <name type="scientific">Rhinolophus ferrumequinum</name>
    <name type="common">Greater horseshoe bat</name>
    <dbReference type="NCBI Taxonomy" id="59479"/>
    <lineage>
        <taxon>Eukaryota</taxon>
        <taxon>Metazoa</taxon>
        <taxon>Chordata</taxon>
        <taxon>Craniata</taxon>
        <taxon>Vertebrata</taxon>
        <taxon>Euteleostomi</taxon>
        <taxon>Mammalia</taxon>
        <taxon>Eutheria</taxon>
        <taxon>Laurasiatheria</taxon>
        <taxon>Chiroptera</taxon>
        <taxon>Yinpterochiroptera</taxon>
        <taxon>Rhinolophoidea</taxon>
        <taxon>Rhinolophidae</taxon>
        <taxon>Rhinolophinae</taxon>
        <taxon>Rhinolophus</taxon>
    </lineage>
</organism>
<sequence length="132" mass="15000">MYFITHGEGIRRCLHNLFLFSLSVRFKFGPLLKLFFQTNPCVPGIIWGHKNPCFPLCPAIMLQTLIKDKHLKPRISPKDLFDCSINLVGVLVESNGSEGGNQIIVKRSCQSYLIRSQIIESESMIDVYDLSI</sequence>
<dbReference type="Proteomes" id="UP000585614">
    <property type="component" value="Unassembled WGS sequence"/>
</dbReference>
<comment type="caution">
    <text evidence="1">The sequence shown here is derived from an EMBL/GenBank/DDBJ whole genome shotgun (WGS) entry which is preliminary data.</text>
</comment>
<dbReference type="AlphaFoldDB" id="A0A7J7Y524"/>
<evidence type="ECO:0000313" key="1">
    <source>
        <dbReference type="EMBL" id="KAF6357083.1"/>
    </source>
</evidence>
<name>A0A7J7Y524_RHIFE</name>
<dbReference type="EMBL" id="JACAGC010000007">
    <property type="protein sequence ID" value="KAF6357083.1"/>
    <property type="molecule type" value="Genomic_DNA"/>
</dbReference>
<gene>
    <name evidence="1" type="ORF">mRhiFer1_010007</name>
</gene>
<accession>A0A7J7Y524</accession>
<evidence type="ECO:0000313" key="2">
    <source>
        <dbReference type="Proteomes" id="UP000585614"/>
    </source>
</evidence>